<dbReference type="Pfam" id="PF13847">
    <property type="entry name" value="Methyltransf_31"/>
    <property type="match status" value="1"/>
</dbReference>
<dbReference type="GO" id="GO:0032259">
    <property type="term" value="P:methylation"/>
    <property type="evidence" value="ECO:0007669"/>
    <property type="project" value="UniProtKB-KW"/>
</dbReference>
<dbReference type="AlphaFoldDB" id="A0A317SF04"/>
<dbReference type="GO" id="GO:0008168">
    <property type="term" value="F:methyltransferase activity"/>
    <property type="evidence" value="ECO:0007669"/>
    <property type="project" value="UniProtKB-KW"/>
</dbReference>
<dbReference type="InterPro" id="IPR025714">
    <property type="entry name" value="Methyltranfer_dom"/>
</dbReference>
<dbReference type="EMBL" id="PYWC01000094">
    <property type="protein sequence ID" value="PWW72778.1"/>
    <property type="molecule type" value="Genomic_DNA"/>
</dbReference>
<dbReference type="Gene3D" id="3.40.50.150">
    <property type="entry name" value="Vaccinia Virus protein VP39"/>
    <property type="match status" value="1"/>
</dbReference>
<keyword evidence="6" id="KW-1185">Reference proteome</keyword>
<keyword evidence="2" id="KW-0489">Methyltransferase</keyword>
<protein>
    <recommendedName>
        <fullName evidence="4">Methyltransferase domain-containing protein</fullName>
    </recommendedName>
</protein>
<dbReference type="CDD" id="cd02440">
    <property type="entry name" value="AdoMet_MTases"/>
    <property type="match status" value="1"/>
</dbReference>
<dbReference type="SUPFAM" id="SSF53335">
    <property type="entry name" value="S-adenosyl-L-methionine-dependent methyltransferases"/>
    <property type="match status" value="1"/>
</dbReference>
<dbReference type="InterPro" id="IPR029063">
    <property type="entry name" value="SAM-dependent_MTases_sf"/>
</dbReference>
<evidence type="ECO:0000256" key="3">
    <source>
        <dbReference type="ARBA" id="ARBA00022679"/>
    </source>
</evidence>
<reference evidence="5 6" key="1">
    <citation type="submission" date="2018-03" db="EMBL/GenBank/DDBJ databases">
        <title>Genomes of Pezizomycetes fungi and the evolution of truffles.</title>
        <authorList>
            <person name="Murat C."/>
            <person name="Payen T."/>
            <person name="Noel B."/>
            <person name="Kuo A."/>
            <person name="Martin F.M."/>
        </authorList>
    </citation>
    <scope>NUCLEOTIDE SEQUENCE [LARGE SCALE GENOMIC DNA]</scope>
    <source>
        <strain evidence="5">091103-1</strain>
    </source>
</reference>
<dbReference type="InterPro" id="IPR051419">
    <property type="entry name" value="Lys/N-term_MeTrsfase_sf"/>
</dbReference>
<organism evidence="5 6">
    <name type="scientific">Tuber magnatum</name>
    <name type="common">white Piedmont truffle</name>
    <dbReference type="NCBI Taxonomy" id="42249"/>
    <lineage>
        <taxon>Eukaryota</taxon>
        <taxon>Fungi</taxon>
        <taxon>Dikarya</taxon>
        <taxon>Ascomycota</taxon>
        <taxon>Pezizomycotina</taxon>
        <taxon>Pezizomycetes</taxon>
        <taxon>Pezizales</taxon>
        <taxon>Tuberaceae</taxon>
        <taxon>Tuber</taxon>
    </lineage>
</organism>
<comment type="caution">
    <text evidence="5">The sequence shown here is derived from an EMBL/GenBank/DDBJ whole genome shotgun (WGS) entry which is preliminary data.</text>
</comment>
<feature type="domain" description="Methyltransferase" evidence="4">
    <location>
        <begin position="7"/>
        <end position="125"/>
    </location>
</feature>
<comment type="similarity">
    <text evidence="1">Belongs to the methyltransferase superfamily.</text>
</comment>
<dbReference type="OrthoDB" id="411785at2759"/>
<evidence type="ECO:0000256" key="2">
    <source>
        <dbReference type="ARBA" id="ARBA00022603"/>
    </source>
</evidence>
<dbReference type="STRING" id="42249.A0A317SF04"/>
<gene>
    <name evidence="5" type="ORF">C7212DRAFT_223553</name>
</gene>
<evidence type="ECO:0000313" key="6">
    <source>
        <dbReference type="Proteomes" id="UP000246991"/>
    </source>
</evidence>
<keyword evidence="3" id="KW-0808">Transferase</keyword>
<evidence type="ECO:0000256" key="1">
    <source>
        <dbReference type="ARBA" id="ARBA00008361"/>
    </source>
</evidence>
<evidence type="ECO:0000259" key="4">
    <source>
        <dbReference type="Pfam" id="PF13847"/>
    </source>
</evidence>
<dbReference type="PANTHER" id="PTHR12176:SF80">
    <property type="entry name" value="EEF1A LYSINE METHYLTRANSFERASE 4"/>
    <property type="match status" value="1"/>
</dbReference>
<sequence>NLTTPTSNPSILHLGCGNSLLPEDLHKRGYKGQTGVDFSEVVIRDMRAKCECFEGLRWEVMDVRDMRGVGDGEVGVAIDKGTLDAMLSGSLWDPPEDVRRNTKAYIDEVARVLKSGGLFLYITYRQPHFVKPIIAREDVWPEFEIERIQEEGGVFEYFGFVMRKK</sequence>
<accession>A0A317SF04</accession>
<dbReference type="PANTHER" id="PTHR12176">
    <property type="entry name" value="SAM-DEPENDENT METHYLTRANSFERASE SUPERFAMILY PROTEIN"/>
    <property type="match status" value="1"/>
</dbReference>
<evidence type="ECO:0000313" key="5">
    <source>
        <dbReference type="EMBL" id="PWW72778.1"/>
    </source>
</evidence>
<dbReference type="Proteomes" id="UP000246991">
    <property type="component" value="Unassembled WGS sequence"/>
</dbReference>
<name>A0A317SF04_9PEZI</name>
<proteinExistence type="inferred from homology"/>
<feature type="non-terminal residue" evidence="5">
    <location>
        <position position="1"/>
    </location>
</feature>